<dbReference type="Gramene" id="PNW71589">
    <property type="protein sequence ID" value="PNW71589"/>
    <property type="gene ID" value="CHLRE_16g660470v5"/>
</dbReference>
<evidence type="ECO:0000313" key="2">
    <source>
        <dbReference type="Proteomes" id="UP000006906"/>
    </source>
</evidence>
<accession>A0A2K3CTI8</accession>
<dbReference type="Proteomes" id="UP000006906">
    <property type="component" value="Chromosome 16"/>
</dbReference>
<dbReference type="AlphaFoldDB" id="A0A2K3CTI8"/>
<reference evidence="1 2" key="1">
    <citation type="journal article" date="2007" name="Science">
        <title>The Chlamydomonas genome reveals the evolution of key animal and plant functions.</title>
        <authorList>
            <person name="Merchant S.S."/>
            <person name="Prochnik S.E."/>
            <person name="Vallon O."/>
            <person name="Harris E.H."/>
            <person name="Karpowicz S.J."/>
            <person name="Witman G.B."/>
            <person name="Terry A."/>
            <person name="Salamov A."/>
            <person name="Fritz-Laylin L.K."/>
            <person name="Marechal-Drouard L."/>
            <person name="Marshall W.F."/>
            <person name="Qu L.H."/>
            <person name="Nelson D.R."/>
            <person name="Sanderfoot A.A."/>
            <person name="Spalding M.H."/>
            <person name="Kapitonov V.V."/>
            <person name="Ren Q."/>
            <person name="Ferris P."/>
            <person name="Lindquist E."/>
            <person name="Shapiro H."/>
            <person name="Lucas S.M."/>
            <person name="Grimwood J."/>
            <person name="Schmutz J."/>
            <person name="Cardol P."/>
            <person name="Cerutti H."/>
            <person name="Chanfreau G."/>
            <person name="Chen C.L."/>
            <person name="Cognat V."/>
            <person name="Croft M.T."/>
            <person name="Dent R."/>
            <person name="Dutcher S."/>
            <person name="Fernandez E."/>
            <person name="Fukuzawa H."/>
            <person name="Gonzalez-Ballester D."/>
            <person name="Gonzalez-Halphen D."/>
            <person name="Hallmann A."/>
            <person name="Hanikenne M."/>
            <person name="Hippler M."/>
            <person name="Inwood W."/>
            <person name="Jabbari K."/>
            <person name="Kalanon M."/>
            <person name="Kuras R."/>
            <person name="Lefebvre P.A."/>
            <person name="Lemaire S.D."/>
            <person name="Lobanov A.V."/>
            <person name="Lohr M."/>
            <person name="Manuell A."/>
            <person name="Meier I."/>
            <person name="Mets L."/>
            <person name="Mittag M."/>
            <person name="Mittelmeier T."/>
            <person name="Moroney J.V."/>
            <person name="Moseley J."/>
            <person name="Napoli C."/>
            <person name="Nedelcu A.M."/>
            <person name="Niyogi K."/>
            <person name="Novoselov S.V."/>
            <person name="Paulsen I.T."/>
            <person name="Pazour G."/>
            <person name="Purton S."/>
            <person name="Ral J.P."/>
            <person name="Riano-Pachon D.M."/>
            <person name="Riekhof W."/>
            <person name="Rymarquis L."/>
            <person name="Schroda M."/>
            <person name="Stern D."/>
            <person name="Umen J."/>
            <person name="Willows R."/>
            <person name="Wilson N."/>
            <person name="Zimmer S.L."/>
            <person name="Allmer J."/>
            <person name="Balk J."/>
            <person name="Bisova K."/>
            <person name="Chen C.J."/>
            <person name="Elias M."/>
            <person name="Gendler K."/>
            <person name="Hauser C."/>
            <person name="Lamb M.R."/>
            <person name="Ledford H."/>
            <person name="Long J.C."/>
            <person name="Minagawa J."/>
            <person name="Page M.D."/>
            <person name="Pan J."/>
            <person name="Pootakham W."/>
            <person name="Roje S."/>
            <person name="Rose A."/>
            <person name="Stahlberg E."/>
            <person name="Terauchi A.M."/>
            <person name="Yang P."/>
            <person name="Ball S."/>
            <person name="Bowler C."/>
            <person name="Dieckmann C.L."/>
            <person name="Gladyshev V.N."/>
            <person name="Green P."/>
            <person name="Jorgensen R."/>
            <person name="Mayfield S."/>
            <person name="Mueller-Roeber B."/>
            <person name="Rajamani S."/>
            <person name="Sayre R.T."/>
            <person name="Brokstein P."/>
            <person name="Dubchak I."/>
            <person name="Goodstein D."/>
            <person name="Hornick L."/>
            <person name="Huang Y.W."/>
            <person name="Jhaveri J."/>
            <person name="Luo Y."/>
            <person name="Martinez D."/>
            <person name="Ngau W.C."/>
            <person name="Otillar B."/>
            <person name="Poliakov A."/>
            <person name="Porter A."/>
            <person name="Szajkowski L."/>
            <person name="Werner G."/>
            <person name="Zhou K."/>
            <person name="Grigoriev I.V."/>
            <person name="Rokhsar D.S."/>
            <person name="Grossman A.R."/>
        </authorList>
    </citation>
    <scope>NUCLEOTIDE SEQUENCE [LARGE SCALE GENOMIC DNA]</scope>
    <source>
        <strain evidence="2">CC-503</strain>
    </source>
</reference>
<dbReference type="EMBL" id="CM008977">
    <property type="protein sequence ID" value="PNW71589.1"/>
    <property type="molecule type" value="Genomic_DNA"/>
</dbReference>
<gene>
    <name evidence="1" type="ORF">CHLRE_16g660470v5</name>
</gene>
<dbReference type="GeneID" id="66056569"/>
<sequence length="97" mass="10584">MQSGEGSPAKVSCSASVLLWLRRATQSATSSSPSCRAAPALALFAEHHDFTPWSLRDLAWVARLLAGRPRPHGFAMLLAGRSLLPGSQWRVAERLFR</sequence>
<dbReference type="InParanoid" id="A0A2K3CTI8"/>
<proteinExistence type="predicted"/>
<keyword evidence="2" id="KW-1185">Reference proteome</keyword>
<dbReference type="KEGG" id="cre:CHLRE_16g660470v5"/>
<protein>
    <submittedName>
        <fullName evidence="1">Uncharacterized protein</fullName>
    </submittedName>
</protein>
<evidence type="ECO:0000313" key="1">
    <source>
        <dbReference type="EMBL" id="PNW71589.1"/>
    </source>
</evidence>
<dbReference type="RefSeq" id="XP_042915622.1">
    <property type="nucleotide sequence ID" value="XM_043070980.1"/>
</dbReference>
<name>A0A2K3CTI8_CHLRE</name>
<organism evidence="1 2">
    <name type="scientific">Chlamydomonas reinhardtii</name>
    <name type="common">Chlamydomonas smithii</name>
    <dbReference type="NCBI Taxonomy" id="3055"/>
    <lineage>
        <taxon>Eukaryota</taxon>
        <taxon>Viridiplantae</taxon>
        <taxon>Chlorophyta</taxon>
        <taxon>core chlorophytes</taxon>
        <taxon>Chlorophyceae</taxon>
        <taxon>CS clade</taxon>
        <taxon>Chlamydomonadales</taxon>
        <taxon>Chlamydomonadaceae</taxon>
        <taxon>Chlamydomonas</taxon>
    </lineage>
</organism>